<dbReference type="EMBL" id="GGEC01048039">
    <property type="protein sequence ID" value="MBX28523.1"/>
    <property type="molecule type" value="Transcribed_RNA"/>
</dbReference>
<protein>
    <submittedName>
        <fullName evidence="1">Uncharacterized protein</fullName>
    </submittedName>
</protein>
<reference evidence="1" key="1">
    <citation type="submission" date="2018-02" db="EMBL/GenBank/DDBJ databases">
        <title>Rhizophora mucronata_Transcriptome.</title>
        <authorList>
            <person name="Meera S.P."/>
            <person name="Sreeshan A."/>
            <person name="Augustine A."/>
        </authorList>
    </citation>
    <scope>NUCLEOTIDE SEQUENCE</scope>
    <source>
        <tissue evidence="1">Leaf</tissue>
    </source>
</reference>
<evidence type="ECO:0000313" key="1">
    <source>
        <dbReference type="EMBL" id="MBX28533.1"/>
    </source>
</evidence>
<organism evidence="1">
    <name type="scientific">Rhizophora mucronata</name>
    <name type="common">Asiatic mangrove</name>
    <dbReference type="NCBI Taxonomy" id="61149"/>
    <lineage>
        <taxon>Eukaryota</taxon>
        <taxon>Viridiplantae</taxon>
        <taxon>Streptophyta</taxon>
        <taxon>Embryophyta</taxon>
        <taxon>Tracheophyta</taxon>
        <taxon>Spermatophyta</taxon>
        <taxon>Magnoliopsida</taxon>
        <taxon>eudicotyledons</taxon>
        <taxon>Gunneridae</taxon>
        <taxon>Pentapetalae</taxon>
        <taxon>rosids</taxon>
        <taxon>fabids</taxon>
        <taxon>Malpighiales</taxon>
        <taxon>Rhizophoraceae</taxon>
        <taxon>Rhizophora</taxon>
    </lineage>
</organism>
<accession>A0A2P2MEA0</accession>
<dbReference type="AlphaFoldDB" id="A0A2P2MEA0"/>
<name>A0A2P2MEA0_RHIMU</name>
<dbReference type="EMBL" id="GGEC01048049">
    <property type="protein sequence ID" value="MBX28533.1"/>
    <property type="molecule type" value="Transcribed_RNA"/>
</dbReference>
<proteinExistence type="predicted"/>
<sequence>MNKLYCLAHITQGWSKAIVSCRNYQMFDAMCMIERCWNQSLIWLIQCNYSTNTKFL</sequence>